<evidence type="ECO:0000313" key="4">
    <source>
        <dbReference type="EMBL" id="WHQ67712.1"/>
    </source>
</evidence>
<evidence type="ECO:0000313" key="3">
    <source>
        <dbReference type="EMBL" id="OHV18289.1"/>
    </source>
</evidence>
<dbReference type="EMBL" id="CP073633">
    <property type="protein sequence ID" value="WHQ67712.1"/>
    <property type="molecule type" value="Genomic_DNA"/>
</dbReference>
<dbReference type="AlphaFoldDB" id="A0A1S1PAV5"/>
<dbReference type="InterPro" id="IPR027373">
    <property type="entry name" value="RHH_dom"/>
</dbReference>
<feature type="region of interest" description="Disordered" evidence="1">
    <location>
        <begin position="79"/>
        <end position="103"/>
    </location>
</feature>
<dbReference type="OMA" id="SEIDDHR"/>
<dbReference type="InterPro" id="IPR038268">
    <property type="entry name" value="RHH_sf"/>
</dbReference>
<name>A0A1S1PAV5_METEX</name>
<evidence type="ECO:0000259" key="2">
    <source>
        <dbReference type="Pfam" id="PF13467"/>
    </source>
</evidence>
<evidence type="ECO:0000256" key="1">
    <source>
        <dbReference type="SAM" id="MobiDB-lite"/>
    </source>
</evidence>
<evidence type="ECO:0000313" key="5">
    <source>
        <dbReference type="Proteomes" id="UP000180215"/>
    </source>
</evidence>
<reference evidence="4" key="2">
    <citation type="journal article" date="2022" name="Biotechnol. Bioprocess Eng.">
        <title>Pan-genome Analysis Reveals Comparative Genomic Features of Central Metabolic Pathways in Methylorubrum extorquens.</title>
        <authorList>
            <person name="Lee G.M."/>
            <person name="Scott-Nevros Z.K."/>
            <person name="Lee S.-M."/>
            <person name="Kim D."/>
        </authorList>
    </citation>
    <scope>NUCLEOTIDE SEQUENCE</scope>
    <source>
        <strain evidence="4">ATCC 55366</strain>
    </source>
</reference>
<proteinExistence type="predicted"/>
<sequence length="103" mass="10993">MTRAPLRENAKRSVMIAGHRTSVSLEAEFWTALQEIAQARGQSVQALIGAIDSERGARNLSSAIRVFVLGAFRDERAPSERPLADRAGIGQGVQETGGGMSEA</sequence>
<dbReference type="EMBL" id="MNAO01000002">
    <property type="protein sequence ID" value="OHV18289.1"/>
    <property type="molecule type" value="Genomic_DNA"/>
</dbReference>
<dbReference type="Proteomes" id="UP001223720">
    <property type="component" value="Chromosome"/>
</dbReference>
<dbReference type="Proteomes" id="UP000180215">
    <property type="component" value="Unassembled WGS sequence"/>
</dbReference>
<dbReference type="Gene3D" id="1.10.3990.20">
    <property type="entry name" value="protein bp1543"/>
    <property type="match status" value="1"/>
</dbReference>
<feature type="compositionally biased region" description="Gly residues" evidence="1">
    <location>
        <begin position="89"/>
        <end position="103"/>
    </location>
</feature>
<dbReference type="RefSeq" id="WP_003597778.1">
    <property type="nucleotide sequence ID" value="NZ_BJVP01000011.1"/>
</dbReference>
<organism evidence="3 5">
    <name type="scientific">Methylorubrum extorquens</name>
    <name type="common">Methylobacterium dichloromethanicum</name>
    <name type="synonym">Methylobacterium extorquens</name>
    <dbReference type="NCBI Taxonomy" id="408"/>
    <lineage>
        <taxon>Bacteria</taxon>
        <taxon>Pseudomonadati</taxon>
        <taxon>Pseudomonadota</taxon>
        <taxon>Alphaproteobacteria</taxon>
        <taxon>Hyphomicrobiales</taxon>
        <taxon>Methylobacteriaceae</taxon>
        <taxon>Methylorubrum</taxon>
    </lineage>
</organism>
<reference evidence="3 5" key="1">
    <citation type="submission" date="2016-10" db="EMBL/GenBank/DDBJ databases">
        <title>Draft genome sequence of Methylobacterium extorquens CP3, a seed endophyte of Crotalaria pumila with plant growth-promoting and metal tolerance properties.</title>
        <authorList>
            <person name="Sanchez-Lopez A.S."/>
            <person name="Van Hamme J.D."/>
            <person name="Thijs S."/>
            <person name="Mcammond B.M."/>
            <person name="Stevens V."/>
            <person name="Gonzalez-Chavez M.D.C."/>
            <person name="Vangronsveld J."/>
        </authorList>
    </citation>
    <scope>NUCLEOTIDE SEQUENCE [LARGE SCALE GENOMIC DNA]</scope>
    <source>
        <strain evidence="3 5">CP3</strain>
    </source>
</reference>
<protein>
    <submittedName>
        <fullName evidence="4">Ribbon-helix-helix domain-containing protein</fullName>
    </submittedName>
</protein>
<gene>
    <name evidence="3" type="ORF">BK022_00575</name>
    <name evidence="4" type="ORF">KEC54_15025</name>
</gene>
<dbReference type="Pfam" id="PF13467">
    <property type="entry name" value="RHH_4"/>
    <property type="match status" value="1"/>
</dbReference>
<accession>A0A1S1PAV5</accession>
<feature type="domain" description="Ribbon-helix-helix" evidence="2">
    <location>
        <begin position="11"/>
        <end position="70"/>
    </location>
</feature>